<feature type="transmembrane region" description="Helical" evidence="1">
    <location>
        <begin position="43"/>
        <end position="63"/>
    </location>
</feature>
<keyword evidence="1" id="KW-0812">Transmembrane</keyword>
<dbReference type="Proteomes" id="UP000262524">
    <property type="component" value="Unassembled WGS sequence"/>
</dbReference>
<dbReference type="RefSeq" id="WP_117982356.1">
    <property type="nucleotide sequence ID" value="NZ_QSOE01000027.1"/>
</dbReference>
<name>A0A374NSW5_9FIRM</name>
<accession>A0A374NSW5</accession>
<dbReference type="EMBL" id="QSOE01000027">
    <property type="protein sequence ID" value="RGI89219.1"/>
    <property type="molecule type" value="Genomic_DNA"/>
</dbReference>
<feature type="transmembrane region" description="Helical" evidence="1">
    <location>
        <begin position="108"/>
        <end position="126"/>
    </location>
</feature>
<evidence type="ECO:0000256" key="1">
    <source>
        <dbReference type="SAM" id="Phobius"/>
    </source>
</evidence>
<feature type="transmembrane region" description="Helical" evidence="1">
    <location>
        <begin position="12"/>
        <end position="31"/>
    </location>
</feature>
<sequence>MYENKISARQLRRMIFIETFGAGALSIPAFACYKEQNGFCSLIFYGVFLAGTIAFFIIFSGKISEENFENRKMGKTGLARDANINVSKMQTRLKSINFPEVLPQPIKIVYMIRFFINAVALFYFFGKTIQTVYMPESSFFIYYFSCCDFALLQLVYNITKKSQIFRNHFSVDYHDVFYCCDFIIYRN</sequence>
<gene>
    <name evidence="2" type="ORF">DXD91_05870</name>
</gene>
<feature type="transmembrane region" description="Helical" evidence="1">
    <location>
        <begin position="138"/>
        <end position="156"/>
    </location>
</feature>
<evidence type="ECO:0000313" key="2">
    <source>
        <dbReference type="EMBL" id="RGI89219.1"/>
    </source>
</evidence>
<keyword evidence="1" id="KW-1133">Transmembrane helix</keyword>
<keyword evidence="1" id="KW-0472">Membrane</keyword>
<protein>
    <submittedName>
        <fullName evidence="2">Uncharacterized protein</fullName>
    </submittedName>
</protein>
<evidence type="ECO:0000313" key="3">
    <source>
        <dbReference type="Proteomes" id="UP000262524"/>
    </source>
</evidence>
<dbReference type="AlphaFoldDB" id="A0A374NSW5"/>
<organism evidence="2 3">
    <name type="scientific">Anaerobutyricum hallii</name>
    <dbReference type="NCBI Taxonomy" id="39488"/>
    <lineage>
        <taxon>Bacteria</taxon>
        <taxon>Bacillati</taxon>
        <taxon>Bacillota</taxon>
        <taxon>Clostridia</taxon>
        <taxon>Lachnospirales</taxon>
        <taxon>Lachnospiraceae</taxon>
        <taxon>Anaerobutyricum</taxon>
    </lineage>
</organism>
<reference evidence="2 3" key="1">
    <citation type="submission" date="2018-08" db="EMBL/GenBank/DDBJ databases">
        <title>A genome reference for cultivated species of the human gut microbiota.</title>
        <authorList>
            <person name="Zou Y."/>
            <person name="Xue W."/>
            <person name="Luo G."/>
        </authorList>
    </citation>
    <scope>NUCLEOTIDE SEQUENCE [LARGE SCALE GENOMIC DNA]</scope>
    <source>
        <strain evidence="2 3">TM10-1AC</strain>
    </source>
</reference>
<comment type="caution">
    <text evidence="2">The sequence shown here is derived from an EMBL/GenBank/DDBJ whole genome shotgun (WGS) entry which is preliminary data.</text>
</comment>
<proteinExistence type="predicted"/>